<dbReference type="AlphaFoldDB" id="A0AAD8DZK5"/>
<accession>A0AAD8DZK5</accession>
<reference evidence="2" key="1">
    <citation type="submission" date="2023-03" db="EMBL/GenBank/DDBJ databases">
        <title>Chromosome-level genomes of two armyworms, Mythimna separata and Mythimna loreyi, provide insights into the biosynthesis and reception of sex pheromones.</title>
        <authorList>
            <person name="Zhao H."/>
        </authorList>
    </citation>
    <scope>NUCLEOTIDE SEQUENCE</scope>
    <source>
        <strain evidence="2">BeijingLab</strain>
        <tissue evidence="2">Pupa</tissue>
    </source>
</reference>
<dbReference type="SMART" id="SM00696">
    <property type="entry name" value="DM9"/>
    <property type="match status" value="1"/>
</dbReference>
<dbReference type="Proteomes" id="UP001231518">
    <property type="component" value="Chromosome 2"/>
</dbReference>
<feature type="compositionally biased region" description="Polar residues" evidence="1">
    <location>
        <begin position="260"/>
        <end position="291"/>
    </location>
</feature>
<gene>
    <name evidence="2" type="ORF">PYW07_007004</name>
</gene>
<evidence type="ECO:0000313" key="3">
    <source>
        <dbReference type="Proteomes" id="UP001231518"/>
    </source>
</evidence>
<dbReference type="PANTHER" id="PTHR31649:SF11">
    <property type="entry name" value="PROTEIN UNZIPPED"/>
    <property type="match status" value="1"/>
</dbReference>
<dbReference type="PANTHER" id="PTHR31649">
    <property type="entry name" value="AGAP009604-PA"/>
    <property type="match status" value="1"/>
</dbReference>
<evidence type="ECO:0000313" key="2">
    <source>
        <dbReference type="EMBL" id="KAJ8735384.1"/>
    </source>
</evidence>
<comment type="caution">
    <text evidence="2">The sequence shown here is derived from an EMBL/GenBank/DDBJ whole genome shotgun (WGS) entry which is preliminary data.</text>
</comment>
<dbReference type="InterPro" id="IPR006616">
    <property type="entry name" value="DM9_repeat"/>
</dbReference>
<dbReference type="Pfam" id="PF11901">
    <property type="entry name" value="DM9"/>
    <property type="match status" value="1"/>
</dbReference>
<protein>
    <submittedName>
        <fullName evidence="2">Uncharacterized protein</fullName>
    </submittedName>
</protein>
<evidence type="ECO:0000256" key="1">
    <source>
        <dbReference type="SAM" id="MobiDB-lite"/>
    </source>
</evidence>
<name>A0AAD8DZK5_MYTSE</name>
<keyword evidence="3" id="KW-1185">Reference proteome</keyword>
<organism evidence="2 3">
    <name type="scientific">Mythimna separata</name>
    <name type="common">Oriental armyworm</name>
    <name type="synonym">Pseudaletia separata</name>
    <dbReference type="NCBI Taxonomy" id="271217"/>
    <lineage>
        <taxon>Eukaryota</taxon>
        <taxon>Metazoa</taxon>
        <taxon>Ecdysozoa</taxon>
        <taxon>Arthropoda</taxon>
        <taxon>Hexapoda</taxon>
        <taxon>Insecta</taxon>
        <taxon>Pterygota</taxon>
        <taxon>Neoptera</taxon>
        <taxon>Endopterygota</taxon>
        <taxon>Lepidoptera</taxon>
        <taxon>Glossata</taxon>
        <taxon>Ditrysia</taxon>
        <taxon>Noctuoidea</taxon>
        <taxon>Noctuidae</taxon>
        <taxon>Noctuinae</taxon>
        <taxon>Hadenini</taxon>
        <taxon>Mythimna</taxon>
    </lineage>
</organism>
<feature type="region of interest" description="Disordered" evidence="1">
    <location>
        <begin position="345"/>
        <end position="371"/>
    </location>
</feature>
<feature type="compositionally biased region" description="Low complexity" evidence="1">
    <location>
        <begin position="357"/>
        <end position="371"/>
    </location>
</feature>
<dbReference type="EMBL" id="JARGEI010000002">
    <property type="protein sequence ID" value="KAJ8735384.1"/>
    <property type="molecule type" value="Genomic_DNA"/>
</dbReference>
<sequence>MQATIESELKKIMEQAPPSGTPGPEAAMQTVINDTAGLLVSYVMFQALKAEALDLLVKEMKDAGEGALLRHGPIRKSFKEGAALLDGKKTEDLVVSNADPVVARKIQIKLNNLMLGVTPARLDQLMNEVIAEATMFLAVHILQPKVFKVCKCYKNVFVQCELWCDEILRRVARPCCTCSRHVSVQALADLAPNDFLTVSSDNSHVLAPGVEISFKSCPAQARNLPPGEPLPLCPAPPPQTTSYLLYETTNRIYSSRDVGVQQQPPRSLTPTTSGSDGYTPKSRLSSESPIATSKLPPCPKPPMLDIQAGNSKYFLKQLEQLQYACTEESHSPTYSSSTSYEFEAESSYSKHSRDRSQQYSSSSHSQAKSGYSSRTPILSAEHMVDWDATMVSLLWNVLAWRDWIQEIVDHALSYQFPSLARGETSVSSWLSFYTRVTSEALQWRQYSVFSRQLTNRLHLCYRDKEIESPKRSSVETETYIQCQEVMLDIIEMFNRWTQWLTLVVKETDSLQQVTGSEVPLYQMRWNHLKMKVEGYSRDWDNYKKFLKVSWEQKYSAIIADFLPSWKKPGPVWVVSACGAVPSGAVAAGVSDGEVIWVARAMHRCTVLPATLMPSKHCCVVYAEGQVHSYNKYQVMCNAEVRWLAWRGGSIAERAVSVAPGMHVGRVHYHGDHLLGAVYEPDYHCHVVIFGRPFAFNCYELLMLANDDDHQ</sequence>
<proteinExistence type="predicted"/>
<feature type="region of interest" description="Disordered" evidence="1">
    <location>
        <begin position="255"/>
        <end position="302"/>
    </location>
</feature>